<evidence type="ECO:0000313" key="12">
    <source>
        <dbReference type="Proteomes" id="UP001633002"/>
    </source>
</evidence>
<dbReference type="Gene3D" id="3.40.640.10">
    <property type="entry name" value="Type I PLP-dependent aspartate aminotransferase-like (Major domain)"/>
    <property type="match status" value="1"/>
</dbReference>
<dbReference type="GO" id="GO:0004069">
    <property type="term" value="F:L-aspartate:2-oxoglutarate aminotransferase activity"/>
    <property type="evidence" value="ECO:0007669"/>
    <property type="project" value="UniProtKB-EC"/>
</dbReference>
<comment type="caution">
    <text evidence="11">The sequence shown here is derived from an EMBL/GenBank/DDBJ whole genome shotgun (WGS) entry which is preliminary data.</text>
</comment>
<dbReference type="PROSITE" id="PS00105">
    <property type="entry name" value="AA_TRANSFER_CLASS_1"/>
    <property type="match status" value="1"/>
</dbReference>
<dbReference type="NCBIfam" id="NF006719">
    <property type="entry name" value="PRK09257.1"/>
    <property type="match status" value="1"/>
</dbReference>
<dbReference type="PANTHER" id="PTHR11879">
    <property type="entry name" value="ASPARTATE AMINOTRANSFERASE"/>
    <property type="match status" value="1"/>
</dbReference>
<accession>A0ABD3HXJ0</accession>
<evidence type="ECO:0000256" key="8">
    <source>
        <dbReference type="RuleBase" id="RU000480"/>
    </source>
</evidence>
<dbReference type="Pfam" id="PF00155">
    <property type="entry name" value="Aminotran_1_2"/>
    <property type="match status" value="1"/>
</dbReference>
<evidence type="ECO:0000256" key="2">
    <source>
        <dbReference type="ARBA" id="ARBA00007441"/>
    </source>
</evidence>
<protein>
    <recommendedName>
        <fullName evidence="8">Aspartate aminotransferase</fullName>
        <ecNumber evidence="8">2.6.1.1</ecNumber>
    </recommendedName>
</protein>
<evidence type="ECO:0000256" key="6">
    <source>
        <dbReference type="ARBA" id="ARBA00022898"/>
    </source>
</evidence>
<dbReference type="InterPro" id="IPR015421">
    <property type="entry name" value="PyrdxlP-dep_Trfase_major"/>
</dbReference>
<dbReference type="Proteomes" id="UP001633002">
    <property type="component" value="Unassembled WGS sequence"/>
</dbReference>
<evidence type="ECO:0000256" key="5">
    <source>
        <dbReference type="ARBA" id="ARBA00022679"/>
    </source>
</evidence>
<keyword evidence="12" id="KW-1185">Reference proteome</keyword>
<evidence type="ECO:0000313" key="11">
    <source>
        <dbReference type="EMBL" id="KAL3696197.1"/>
    </source>
</evidence>
<dbReference type="FunFam" id="3.90.1150.10:FF:000001">
    <property type="entry name" value="Aspartate aminotransferase"/>
    <property type="match status" value="1"/>
</dbReference>
<comment type="cofactor">
    <cofactor evidence="1">
        <name>pyridoxal 5'-phosphate</name>
        <dbReference type="ChEBI" id="CHEBI:597326"/>
    </cofactor>
</comment>
<organism evidence="11 12">
    <name type="scientific">Riccia sorocarpa</name>
    <dbReference type="NCBI Taxonomy" id="122646"/>
    <lineage>
        <taxon>Eukaryota</taxon>
        <taxon>Viridiplantae</taxon>
        <taxon>Streptophyta</taxon>
        <taxon>Embryophyta</taxon>
        <taxon>Marchantiophyta</taxon>
        <taxon>Marchantiopsida</taxon>
        <taxon>Marchantiidae</taxon>
        <taxon>Marchantiales</taxon>
        <taxon>Ricciaceae</taxon>
        <taxon>Riccia</taxon>
    </lineage>
</organism>
<evidence type="ECO:0000256" key="4">
    <source>
        <dbReference type="ARBA" id="ARBA00022576"/>
    </source>
</evidence>
<dbReference type="InterPro" id="IPR015424">
    <property type="entry name" value="PyrdxlP-dep_Trfase"/>
</dbReference>
<evidence type="ECO:0000259" key="10">
    <source>
        <dbReference type="Pfam" id="PF00155"/>
    </source>
</evidence>
<feature type="region of interest" description="Disordered" evidence="9">
    <location>
        <begin position="52"/>
        <end position="71"/>
    </location>
</feature>
<keyword evidence="5 8" id="KW-0808">Transferase</keyword>
<dbReference type="InterPro" id="IPR015422">
    <property type="entry name" value="PyrdxlP-dep_Trfase_small"/>
</dbReference>
<dbReference type="PANTHER" id="PTHR11879:SF22">
    <property type="entry name" value="ASPARTATE AMINOTRANSFERASE, MITOCHONDRIAL"/>
    <property type="match status" value="1"/>
</dbReference>
<name>A0ABD3HXJ0_9MARC</name>
<evidence type="ECO:0000256" key="9">
    <source>
        <dbReference type="SAM" id="MobiDB-lite"/>
    </source>
</evidence>
<comment type="subunit">
    <text evidence="3 8">Homodimer.</text>
</comment>
<dbReference type="EC" id="2.6.1.1" evidence="8"/>
<sequence>MSISTVALSTKLSGASLLETSLLPKQNFSRSSRVASFPAASRPNVGVQVRNNGVSFTPAQSDSSPGKLHRRTRMSAVAKESDASVSTTTDSGSSFAHVQQAPEDPILGITVAYNKDPSPAKVNLGVGAYRTEEGKPLVLNVVRKAEQQIVADKSRNKEYLGITGIPSFNKLSAQLILGSDSPAIAEKRVVTVQGLSGTGSLRVGGEFLARHYGGQKIIYVPSPTWGNHLKIFPLSGVETRTYRYFDPKTKGLDYEGMIEDLRNAPNGAVVLLHACAHNPTGVDPSQEQWEGIRRVIREEKQLLPFFDSAYQGFASGSLDTDAWAVRQFVNDGGEAFIAQSYAKNMGLYGERVGALSVIVKGAEVATRVESQLKLVIRPMYSNPPTHGAAIVSVILSDKDLFEEWKVELKDMADRIISMRHQLFDALKERKTPGNWEHILNQIGMFTFTGLNKQQVEYMTREHHIYMTLDGRISMAGLSSRTVPQLADAIHSAVVNFSSYMLKWFARSSKIESKLANTENESHYQR</sequence>
<dbReference type="PRINTS" id="PR00799">
    <property type="entry name" value="TRANSAMINASE"/>
</dbReference>
<keyword evidence="6" id="KW-0663">Pyridoxal phosphate</keyword>
<dbReference type="CDD" id="cd00609">
    <property type="entry name" value="AAT_like"/>
    <property type="match status" value="1"/>
</dbReference>
<comment type="similarity">
    <text evidence="2">Belongs to the class-I pyridoxal-phosphate-dependent aminotransferase family.</text>
</comment>
<feature type="domain" description="Aminotransferase class I/classII large" evidence="10">
    <location>
        <begin position="121"/>
        <end position="489"/>
    </location>
</feature>
<feature type="compositionally biased region" description="Polar residues" evidence="9">
    <location>
        <begin position="52"/>
        <end position="64"/>
    </location>
</feature>
<comment type="miscellaneous">
    <text evidence="8">In eukaryotes there are cytoplasmic, mitochondrial and chloroplastic isozymes.</text>
</comment>
<dbReference type="EMBL" id="JBJQOH010000002">
    <property type="protein sequence ID" value="KAL3696197.1"/>
    <property type="molecule type" value="Genomic_DNA"/>
</dbReference>
<dbReference type="SUPFAM" id="SSF53383">
    <property type="entry name" value="PLP-dependent transferases"/>
    <property type="match status" value="1"/>
</dbReference>
<keyword evidence="4 8" id="KW-0032">Aminotransferase</keyword>
<gene>
    <name evidence="11" type="ORF">R1sor_010273</name>
</gene>
<dbReference type="FunFam" id="3.40.640.10:FF:000052">
    <property type="entry name" value="Aspartate aminotransferase"/>
    <property type="match status" value="1"/>
</dbReference>
<evidence type="ECO:0000256" key="7">
    <source>
        <dbReference type="ARBA" id="ARBA00049185"/>
    </source>
</evidence>
<comment type="catalytic activity">
    <reaction evidence="7 8">
        <text>L-aspartate + 2-oxoglutarate = oxaloacetate + L-glutamate</text>
        <dbReference type="Rhea" id="RHEA:21824"/>
        <dbReference type="ChEBI" id="CHEBI:16452"/>
        <dbReference type="ChEBI" id="CHEBI:16810"/>
        <dbReference type="ChEBI" id="CHEBI:29985"/>
        <dbReference type="ChEBI" id="CHEBI:29991"/>
        <dbReference type="EC" id="2.6.1.1"/>
    </reaction>
</comment>
<dbReference type="AlphaFoldDB" id="A0ABD3HXJ0"/>
<dbReference type="InterPro" id="IPR004839">
    <property type="entry name" value="Aminotransferase_I/II_large"/>
</dbReference>
<dbReference type="Gene3D" id="3.90.1150.10">
    <property type="entry name" value="Aspartate Aminotransferase, domain 1"/>
    <property type="match status" value="1"/>
</dbReference>
<dbReference type="InterPro" id="IPR004838">
    <property type="entry name" value="NHTrfase_class1_PyrdxlP-BS"/>
</dbReference>
<evidence type="ECO:0000256" key="1">
    <source>
        <dbReference type="ARBA" id="ARBA00001933"/>
    </source>
</evidence>
<reference evidence="11 12" key="1">
    <citation type="submission" date="2024-09" db="EMBL/GenBank/DDBJ databases">
        <title>Chromosome-scale assembly of Riccia sorocarpa.</title>
        <authorList>
            <person name="Paukszto L."/>
        </authorList>
    </citation>
    <scope>NUCLEOTIDE SEQUENCE [LARGE SCALE GENOMIC DNA]</scope>
    <source>
        <strain evidence="11">LP-2024</strain>
        <tissue evidence="11">Aerial parts of the thallus</tissue>
    </source>
</reference>
<proteinExistence type="inferred from homology"/>
<evidence type="ECO:0000256" key="3">
    <source>
        <dbReference type="ARBA" id="ARBA00011738"/>
    </source>
</evidence>
<dbReference type="GO" id="GO:0005737">
    <property type="term" value="C:cytoplasm"/>
    <property type="evidence" value="ECO:0007669"/>
    <property type="project" value="UniProtKB-ARBA"/>
</dbReference>
<dbReference type="InterPro" id="IPR000796">
    <property type="entry name" value="Asp_trans"/>
</dbReference>